<protein>
    <submittedName>
        <fullName evidence="5">DNA polymerase zeta catalytic subunit</fullName>
    </submittedName>
</protein>
<feature type="compositionally biased region" description="Basic and acidic residues" evidence="2">
    <location>
        <begin position="206"/>
        <end position="215"/>
    </location>
</feature>
<proteinExistence type="predicted"/>
<dbReference type="SUPFAM" id="SSF53098">
    <property type="entry name" value="Ribonuclease H-like"/>
    <property type="match status" value="1"/>
</dbReference>
<feature type="domain" description="DNA polymerase delta/zeta catalytic subunit N-terminal" evidence="3">
    <location>
        <begin position="56"/>
        <end position="135"/>
    </location>
</feature>
<dbReference type="AlphaFoldDB" id="A0A6A4VCZ0"/>
<dbReference type="GO" id="GO:0005634">
    <property type="term" value="C:nucleus"/>
    <property type="evidence" value="ECO:0007669"/>
    <property type="project" value="TreeGrafter"/>
</dbReference>
<dbReference type="GO" id="GO:0016035">
    <property type="term" value="C:zeta DNA polymerase complex"/>
    <property type="evidence" value="ECO:0007669"/>
    <property type="project" value="InterPro"/>
</dbReference>
<comment type="catalytic activity">
    <reaction evidence="1">
        <text>DNA(n) + a 2'-deoxyribonucleoside 5'-triphosphate = DNA(n+1) + diphosphate</text>
        <dbReference type="Rhea" id="RHEA:22508"/>
        <dbReference type="Rhea" id="RHEA-COMP:17339"/>
        <dbReference type="Rhea" id="RHEA-COMP:17340"/>
        <dbReference type="ChEBI" id="CHEBI:33019"/>
        <dbReference type="ChEBI" id="CHEBI:61560"/>
        <dbReference type="ChEBI" id="CHEBI:173112"/>
        <dbReference type="EC" id="2.7.7.7"/>
    </reaction>
</comment>
<dbReference type="InterPro" id="IPR056447">
    <property type="entry name" value="REV3_N"/>
</dbReference>
<dbReference type="GO" id="GO:0000724">
    <property type="term" value="P:double-strand break repair via homologous recombination"/>
    <property type="evidence" value="ECO:0007669"/>
    <property type="project" value="TreeGrafter"/>
</dbReference>
<gene>
    <name evidence="5" type="primary">Rev3l_0</name>
    <name evidence="5" type="ORF">FJT64_009619</name>
</gene>
<dbReference type="InterPro" id="IPR030559">
    <property type="entry name" value="PolZ_Rev3"/>
</dbReference>
<feature type="compositionally biased region" description="Pro residues" evidence="2">
    <location>
        <begin position="300"/>
        <end position="312"/>
    </location>
</feature>
<reference evidence="5 6" key="1">
    <citation type="submission" date="2019-07" db="EMBL/GenBank/DDBJ databases">
        <title>Draft genome assembly of a fouling barnacle, Amphibalanus amphitrite (Darwin, 1854): The first reference genome for Thecostraca.</title>
        <authorList>
            <person name="Kim W."/>
        </authorList>
    </citation>
    <scope>NUCLEOTIDE SEQUENCE [LARGE SCALE GENOMIC DNA]</scope>
    <source>
        <strain evidence="5">SNU_AA5</strain>
        <tissue evidence="5">Soma without cirri and trophi</tissue>
    </source>
</reference>
<accession>A0A6A4VCZ0</accession>
<keyword evidence="6" id="KW-1185">Reference proteome</keyword>
<dbReference type="InterPro" id="IPR012337">
    <property type="entry name" value="RNaseH-like_sf"/>
</dbReference>
<feature type="region of interest" description="Disordered" evidence="2">
    <location>
        <begin position="293"/>
        <end position="317"/>
    </location>
</feature>
<dbReference type="GO" id="GO:0003887">
    <property type="term" value="F:DNA-directed DNA polymerase activity"/>
    <property type="evidence" value="ECO:0007669"/>
    <property type="project" value="UniProtKB-EC"/>
</dbReference>
<dbReference type="Pfam" id="PF24065">
    <property type="entry name" value="REV3_N"/>
    <property type="match status" value="1"/>
</dbReference>
<dbReference type="PANTHER" id="PTHR45812:SF1">
    <property type="entry name" value="DNA POLYMERASE ZETA CATALYTIC SUBUNIT"/>
    <property type="match status" value="1"/>
</dbReference>
<dbReference type="Gene3D" id="3.30.342.10">
    <property type="entry name" value="DNA Polymerase, chain B, domain 1"/>
    <property type="match status" value="1"/>
</dbReference>
<evidence type="ECO:0000259" key="3">
    <source>
        <dbReference type="Pfam" id="PF24055"/>
    </source>
</evidence>
<sequence>MLSVRLVTADHCQAEPAAGWDVCYSEFRGRHATTAPVIRVFGATADGTKACVHVHGVLPYLYVPFDGSGTAATAAYQLAAGLDRALALSSGAGGRQTNALHVHKVVLVAGIPFYGYHKKSHLFFKIFLYNPRMVSKAAELLQSGAVLHRSYQPHEVHIPYLLQFFIDFNLQGMNMMHVSSYKVRAQSDAGSGNPGLAAIWQEERARRRQLGDGRDSQPTPEPQDSRPAPRQSTEIAALAALAARLSEQSQSQLELSSSEQASQLDATLPAECADDSVCPPACSLGLPELSQVASVSPVAPGRPPDRGSPPPGTDVDEQLVLELSQRADSSVRLDSQDDSLAAALLCLLSPGGEERHSSEEQREQDAQDAC</sequence>
<feature type="region of interest" description="Disordered" evidence="2">
    <location>
        <begin position="351"/>
        <end position="370"/>
    </location>
</feature>
<feature type="region of interest" description="Disordered" evidence="2">
    <location>
        <begin position="206"/>
        <end position="231"/>
    </location>
</feature>
<comment type="caution">
    <text evidence="5">The sequence shown here is derived from an EMBL/GenBank/DDBJ whole genome shotgun (WGS) entry which is preliminary data.</text>
</comment>
<evidence type="ECO:0000256" key="2">
    <source>
        <dbReference type="SAM" id="MobiDB-lite"/>
    </source>
</evidence>
<dbReference type="OrthoDB" id="2414538at2759"/>
<evidence type="ECO:0000313" key="6">
    <source>
        <dbReference type="Proteomes" id="UP000440578"/>
    </source>
</evidence>
<dbReference type="InterPro" id="IPR056435">
    <property type="entry name" value="DPOD/Z_N"/>
</dbReference>
<dbReference type="EMBL" id="VIIS01001816">
    <property type="protein sequence ID" value="KAF0292366.1"/>
    <property type="molecule type" value="Genomic_DNA"/>
</dbReference>
<feature type="compositionally biased region" description="Basic and acidic residues" evidence="2">
    <location>
        <begin position="352"/>
        <end position="370"/>
    </location>
</feature>
<evidence type="ECO:0000256" key="1">
    <source>
        <dbReference type="ARBA" id="ARBA00049244"/>
    </source>
</evidence>
<organism evidence="5 6">
    <name type="scientific">Amphibalanus amphitrite</name>
    <name type="common">Striped barnacle</name>
    <name type="synonym">Balanus amphitrite</name>
    <dbReference type="NCBI Taxonomy" id="1232801"/>
    <lineage>
        <taxon>Eukaryota</taxon>
        <taxon>Metazoa</taxon>
        <taxon>Ecdysozoa</taxon>
        <taxon>Arthropoda</taxon>
        <taxon>Crustacea</taxon>
        <taxon>Multicrustacea</taxon>
        <taxon>Cirripedia</taxon>
        <taxon>Thoracica</taxon>
        <taxon>Thoracicalcarea</taxon>
        <taxon>Balanomorpha</taxon>
        <taxon>Balanoidea</taxon>
        <taxon>Balanidae</taxon>
        <taxon>Amphibalaninae</taxon>
        <taxon>Amphibalanus</taxon>
    </lineage>
</organism>
<dbReference type="Pfam" id="PF24055">
    <property type="entry name" value="POL3_N"/>
    <property type="match status" value="1"/>
</dbReference>
<name>A0A6A4VCZ0_AMPAM</name>
<evidence type="ECO:0000313" key="5">
    <source>
        <dbReference type="EMBL" id="KAF0292366.1"/>
    </source>
</evidence>
<dbReference type="PANTHER" id="PTHR45812">
    <property type="entry name" value="DNA POLYMERASE ZETA CATALYTIC SUBUNIT"/>
    <property type="match status" value="1"/>
</dbReference>
<feature type="domain" description="DNA polymerase zeta catalytic subunit N-terminal" evidence="4">
    <location>
        <begin position="1"/>
        <end position="55"/>
    </location>
</feature>
<evidence type="ECO:0000259" key="4">
    <source>
        <dbReference type="Pfam" id="PF24065"/>
    </source>
</evidence>
<dbReference type="GO" id="GO:0042276">
    <property type="term" value="P:error-prone translesion synthesis"/>
    <property type="evidence" value="ECO:0007669"/>
    <property type="project" value="TreeGrafter"/>
</dbReference>
<dbReference type="Proteomes" id="UP000440578">
    <property type="component" value="Unassembled WGS sequence"/>
</dbReference>